<organism evidence="1 2">
    <name type="scientific">Trichogramma kaykai</name>
    <dbReference type="NCBI Taxonomy" id="54128"/>
    <lineage>
        <taxon>Eukaryota</taxon>
        <taxon>Metazoa</taxon>
        <taxon>Ecdysozoa</taxon>
        <taxon>Arthropoda</taxon>
        <taxon>Hexapoda</taxon>
        <taxon>Insecta</taxon>
        <taxon>Pterygota</taxon>
        <taxon>Neoptera</taxon>
        <taxon>Endopterygota</taxon>
        <taxon>Hymenoptera</taxon>
        <taxon>Apocrita</taxon>
        <taxon>Proctotrupomorpha</taxon>
        <taxon>Chalcidoidea</taxon>
        <taxon>Trichogrammatidae</taxon>
        <taxon>Trichogramma</taxon>
    </lineage>
</organism>
<dbReference type="Proteomes" id="UP001627154">
    <property type="component" value="Unassembled WGS sequence"/>
</dbReference>
<protein>
    <submittedName>
        <fullName evidence="1">Uncharacterized protein</fullName>
    </submittedName>
</protein>
<accession>A0ABD2WTW0</accession>
<name>A0ABD2WTW0_9HYME</name>
<dbReference type="AlphaFoldDB" id="A0ABD2WTW0"/>
<dbReference type="EMBL" id="JBJJXI010000072">
    <property type="protein sequence ID" value="KAL3396259.1"/>
    <property type="molecule type" value="Genomic_DNA"/>
</dbReference>
<evidence type="ECO:0000313" key="1">
    <source>
        <dbReference type="EMBL" id="KAL3396259.1"/>
    </source>
</evidence>
<proteinExistence type="predicted"/>
<sequence>MLTGQSATYSHVVAPCALCKRSILALDDDDDERLRVPSIRTYVCTRIAGMRLENVRQTSSLHILALAVAGFRAWICQNWFGRILDDIGI</sequence>
<reference evidence="1 2" key="1">
    <citation type="journal article" date="2024" name="bioRxiv">
        <title>A reference genome for Trichogramma kaykai: A tiny desert-dwelling parasitoid wasp with competing sex-ratio distorters.</title>
        <authorList>
            <person name="Culotta J."/>
            <person name="Lindsey A.R."/>
        </authorList>
    </citation>
    <scope>NUCLEOTIDE SEQUENCE [LARGE SCALE GENOMIC DNA]</scope>
    <source>
        <strain evidence="1 2">KSX58</strain>
    </source>
</reference>
<comment type="caution">
    <text evidence="1">The sequence shown here is derived from an EMBL/GenBank/DDBJ whole genome shotgun (WGS) entry which is preliminary data.</text>
</comment>
<keyword evidence="2" id="KW-1185">Reference proteome</keyword>
<evidence type="ECO:0000313" key="2">
    <source>
        <dbReference type="Proteomes" id="UP001627154"/>
    </source>
</evidence>
<gene>
    <name evidence="1" type="ORF">TKK_009690</name>
</gene>